<evidence type="ECO:0000256" key="1">
    <source>
        <dbReference type="SAM" id="Coils"/>
    </source>
</evidence>
<dbReference type="OrthoDB" id="10416963at2759"/>
<keyword evidence="1" id="KW-0175">Coiled coil</keyword>
<gene>
    <name evidence="2" type="ORF">TUBRATIS_23150</name>
</gene>
<dbReference type="Proteomes" id="UP000282876">
    <property type="component" value="Unassembled WGS sequence"/>
</dbReference>
<protein>
    <submittedName>
        <fullName evidence="2">Uncharacterized protein</fullName>
    </submittedName>
</protein>
<dbReference type="VEuPathDB" id="MicrosporidiaDB:TUBRATIS_23150"/>
<reference evidence="2 3" key="1">
    <citation type="submission" date="2018-10" db="EMBL/GenBank/DDBJ databases">
        <title>Draft genome sequence of the microsporidian Tubulinosema ratisbonensis.</title>
        <authorList>
            <person name="Polonais V."/>
            <person name="Peyretaillade E."/>
            <person name="Niehus S."/>
            <person name="Wawrzyniak I."/>
            <person name="Franchet A."/>
            <person name="Gaspin C."/>
            <person name="Reichstadt M."/>
            <person name="Belser C."/>
            <person name="Labadie K."/>
            <person name="Delbac F."/>
            <person name="Ferrandon D."/>
        </authorList>
    </citation>
    <scope>NUCLEOTIDE SEQUENCE [LARGE SCALE GENOMIC DNA]</scope>
    <source>
        <strain evidence="2 3">Franzen</strain>
    </source>
</reference>
<dbReference type="AlphaFoldDB" id="A0A437AJ84"/>
<proteinExistence type="predicted"/>
<accession>A0A437AJ84</accession>
<feature type="coiled-coil region" evidence="1">
    <location>
        <begin position="8"/>
        <end position="77"/>
    </location>
</feature>
<keyword evidence="3" id="KW-1185">Reference proteome</keyword>
<evidence type="ECO:0000313" key="3">
    <source>
        <dbReference type="Proteomes" id="UP000282876"/>
    </source>
</evidence>
<comment type="caution">
    <text evidence="2">The sequence shown here is derived from an EMBL/GenBank/DDBJ whole genome shotgun (WGS) entry which is preliminary data.</text>
</comment>
<organism evidence="2 3">
    <name type="scientific">Tubulinosema ratisbonensis</name>
    <dbReference type="NCBI Taxonomy" id="291195"/>
    <lineage>
        <taxon>Eukaryota</taxon>
        <taxon>Fungi</taxon>
        <taxon>Fungi incertae sedis</taxon>
        <taxon>Microsporidia</taxon>
        <taxon>Tubulinosematoidea</taxon>
        <taxon>Tubulinosematidae</taxon>
        <taxon>Tubulinosema</taxon>
    </lineage>
</organism>
<sequence>MTEEGMEYDEIILQIRNYEKKQAVLEDKCAQITNKIKLIEIEQSKLEKKIHSYSKNLETKDARIEQLNKRNMEARLKDYNDFEMFNLINEKQITLNEEIRRLRYENRILKDIFNALSDALSIDSKIFNEILEVCEDLKDQALKSFLELIVYKIRQKKDEM</sequence>
<evidence type="ECO:0000313" key="2">
    <source>
        <dbReference type="EMBL" id="RVD91231.1"/>
    </source>
</evidence>
<name>A0A437AJ84_9MICR</name>
<dbReference type="EMBL" id="RCSS01000597">
    <property type="protein sequence ID" value="RVD91231.1"/>
    <property type="molecule type" value="Genomic_DNA"/>
</dbReference>